<dbReference type="InterPro" id="IPR004911">
    <property type="entry name" value="Interferon-induced_GILT"/>
</dbReference>
<name>A0AB40AAD1_DROSZ</name>
<dbReference type="AlphaFoldDB" id="A0AB40AAD1"/>
<reference evidence="5" key="1">
    <citation type="submission" date="2025-08" db="UniProtKB">
        <authorList>
            <consortium name="RefSeq"/>
        </authorList>
    </citation>
    <scope>IDENTIFICATION</scope>
</reference>
<evidence type="ECO:0000256" key="3">
    <source>
        <dbReference type="SAM" id="SignalP"/>
    </source>
</evidence>
<sequence length="207" mass="23545">MRAIVFVCLLLGWVGVAMPRRLRGPQADRLPVTLYYEALCPYCMEFVTTQLSPSMIRRGRLPFTDLTLVPYGNARIDEAGNVACQHGELECELNSWHACILEHHDITSSLKLIACLMRFKKNRLDKCADRLKIDVTDVKNCKNTRQVNDILKKYGEETAKISFLGVPAIALDNIYDANLSANLTDNFDSIFCATYKEKFNKKLFNCQ</sequence>
<feature type="chain" id="PRO_5046374294" evidence="3">
    <location>
        <begin position="20"/>
        <end position="207"/>
    </location>
</feature>
<keyword evidence="3" id="KW-0732">Signal</keyword>
<dbReference type="Proteomes" id="UP001652628">
    <property type="component" value="Chromosome 3"/>
</dbReference>
<protein>
    <submittedName>
        <fullName evidence="5">GILT-like protein 2</fullName>
    </submittedName>
</protein>
<evidence type="ECO:0000313" key="5">
    <source>
        <dbReference type="RefSeq" id="XP_036674679.3"/>
    </source>
</evidence>
<feature type="signal peptide" evidence="3">
    <location>
        <begin position="1"/>
        <end position="19"/>
    </location>
</feature>
<organism evidence="4 5">
    <name type="scientific">Drosophila suzukii</name>
    <name type="common">Spotted-wing drosophila fruit fly</name>
    <dbReference type="NCBI Taxonomy" id="28584"/>
    <lineage>
        <taxon>Eukaryota</taxon>
        <taxon>Metazoa</taxon>
        <taxon>Ecdysozoa</taxon>
        <taxon>Arthropoda</taxon>
        <taxon>Hexapoda</taxon>
        <taxon>Insecta</taxon>
        <taxon>Pterygota</taxon>
        <taxon>Neoptera</taxon>
        <taxon>Endopterygota</taxon>
        <taxon>Diptera</taxon>
        <taxon>Brachycera</taxon>
        <taxon>Muscomorpha</taxon>
        <taxon>Ephydroidea</taxon>
        <taxon>Drosophilidae</taxon>
        <taxon>Drosophila</taxon>
        <taxon>Sophophora</taxon>
    </lineage>
</organism>
<dbReference type="Pfam" id="PF03227">
    <property type="entry name" value="GILT"/>
    <property type="match status" value="1"/>
</dbReference>
<dbReference type="GO" id="GO:0016671">
    <property type="term" value="F:oxidoreductase activity, acting on a sulfur group of donors, disulfide as acceptor"/>
    <property type="evidence" value="ECO:0007669"/>
    <property type="project" value="InterPro"/>
</dbReference>
<gene>
    <name evidence="5" type="primary">GILT2</name>
</gene>
<dbReference type="Gene3D" id="3.40.30.10">
    <property type="entry name" value="Glutaredoxin"/>
    <property type="match status" value="1"/>
</dbReference>
<proteinExistence type="inferred from homology"/>
<dbReference type="PANTHER" id="PTHR13234:SF73">
    <property type="entry name" value="GILT-LIKE PROTEIN 2-RELATED"/>
    <property type="match status" value="1"/>
</dbReference>
<comment type="similarity">
    <text evidence="1">Belongs to the GILT family.</text>
</comment>
<accession>A0AB40AAD1</accession>
<dbReference type="GeneID" id="108007839"/>
<keyword evidence="2" id="KW-0325">Glycoprotein</keyword>
<dbReference type="RefSeq" id="XP_036674679.3">
    <property type="nucleotide sequence ID" value="XM_036818784.3"/>
</dbReference>
<dbReference type="SUPFAM" id="SSF52833">
    <property type="entry name" value="Thioredoxin-like"/>
    <property type="match status" value="1"/>
</dbReference>
<evidence type="ECO:0000313" key="4">
    <source>
        <dbReference type="Proteomes" id="UP001652628"/>
    </source>
</evidence>
<dbReference type="PANTHER" id="PTHR13234">
    <property type="entry name" value="GAMMA-INTERFERON INDUCIBLE LYSOSOMAL THIOL REDUCTASE GILT"/>
    <property type="match status" value="1"/>
</dbReference>
<dbReference type="InterPro" id="IPR036249">
    <property type="entry name" value="Thioredoxin-like_sf"/>
</dbReference>
<keyword evidence="4" id="KW-1185">Reference proteome</keyword>
<evidence type="ECO:0000256" key="1">
    <source>
        <dbReference type="ARBA" id="ARBA00005679"/>
    </source>
</evidence>
<evidence type="ECO:0000256" key="2">
    <source>
        <dbReference type="ARBA" id="ARBA00023180"/>
    </source>
</evidence>